<proteinExistence type="predicted"/>
<gene>
    <name evidence="1" type="ORF">CANTADRAFT_297910</name>
</gene>
<keyword evidence="2" id="KW-1185">Reference proteome</keyword>
<sequence length="244" mass="28448">MSLDLQVLKYILTAVPVYSGLGHQGYDRDPAPLLSWFTQLEEVFEALSITDSQQLAYARSRLGGQYLFWVQKNDFSSQSFSYFKYELFNKEYQFRHLLGRTFVRPLVNNLKNLIRNEDPYLFYAFPQFVSTVTQIYEILSPYEEHKYDAIPEAEAQLAHLTKSFRKNRIDVAHILAKDEDSLTPEEEELFLEDGEPKKFWEQYKAIASLFINDALKLSLAVVKDTNKFDTVEIGKLSVKIMENI</sequence>
<protein>
    <submittedName>
        <fullName evidence="1">Uncharacterized protein</fullName>
    </submittedName>
</protein>
<dbReference type="Proteomes" id="UP000094285">
    <property type="component" value="Unassembled WGS sequence"/>
</dbReference>
<dbReference type="EMBL" id="KV453914">
    <property type="protein sequence ID" value="ODV78155.1"/>
    <property type="molecule type" value="Genomic_DNA"/>
</dbReference>
<dbReference type="RefSeq" id="XP_020063277.1">
    <property type="nucleotide sequence ID" value="XM_020208311.1"/>
</dbReference>
<dbReference type="AlphaFoldDB" id="A0A1E4SFB9"/>
<name>A0A1E4SFB9_9ASCO</name>
<accession>A0A1E4SFB9</accession>
<organism evidence="1 2">
    <name type="scientific">Suhomyces tanzawaensis NRRL Y-17324</name>
    <dbReference type="NCBI Taxonomy" id="984487"/>
    <lineage>
        <taxon>Eukaryota</taxon>
        <taxon>Fungi</taxon>
        <taxon>Dikarya</taxon>
        <taxon>Ascomycota</taxon>
        <taxon>Saccharomycotina</taxon>
        <taxon>Pichiomycetes</taxon>
        <taxon>Debaryomycetaceae</taxon>
        <taxon>Suhomyces</taxon>
    </lineage>
</organism>
<evidence type="ECO:0000313" key="1">
    <source>
        <dbReference type="EMBL" id="ODV78155.1"/>
    </source>
</evidence>
<dbReference type="GeneID" id="30982448"/>
<evidence type="ECO:0000313" key="2">
    <source>
        <dbReference type="Proteomes" id="UP000094285"/>
    </source>
</evidence>
<reference evidence="2" key="1">
    <citation type="submission" date="2016-05" db="EMBL/GenBank/DDBJ databases">
        <title>Comparative genomics of biotechnologically important yeasts.</title>
        <authorList>
            <consortium name="DOE Joint Genome Institute"/>
            <person name="Riley R."/>
            <person name="Haridas S."/>
            <person name="Wolfe K.H."/>
            <person name="Lopes M.R."/>
            <person name="Hittinger C.T."/>
            <person name="Goker M."/>
            <person name="Salamov A."/>
            <person name="Wisecaver J."/>
            <person name="Long T.M."/>
            <person name="Aerts A.L."/>
            <person name="Barry K."/>
            <person name="Choi C."/>
            <person name="Clum A."/>
            <person name="Coughlan A.Y."/>
            <person name="Deshpande S."/>
            <person name="Douglass A.P."/>
            <person name="Hanson S.J."/>
            <person name="Klenk H.-P."/>
            <person name="Labutti K."/>
            <person name="Lapidus A."/>
            <person name="Lindquist E."/>
            <person name="Lipzen A."/>
            <person name="Meier-Kolthoff J.P."/>
            <person name="Ohm R.A."/>
            <person name="Otillar R.P."/>
            <person name="Pangilinan J."/>
            <person name="Peng Y."/>
            <person name="Rokas A."/>
            <person name="Rosa C.A."/>
            <person name="Scheuner C."/>
            <person name="Sibirny A.A."/>
            <person name="Slot J.C."/>
            <person name="Stielow J.B."/>
            <person name="Sun H."/>
            <person name="Kurtzman C.P."/>
            <person name="Blackwell M."/>
            <person name="Grigoriev I.V."/>
            <person name="Jeffries T.W."/>
        </authorList>
    </citation>
    <scope>NUCLEOTIDE SEQUENCE [LARGE SCALE GENOMIC DNA]</scope>
    <source>
        <strain evidence="2">NRRL Y-17324</strain>
    </source>
</reference>